<dbReference type="SUPFAM" id="SSF52540">
    <property type="entry name" value="P-loop containing nucleoside triphosphate hydrolases"/>
    <property type="match status" value="1"/>
</dbReference>
<evidence type="ECO:0000313" key="6">
    <source>
        <dbReference type="Proteomes" id="UP000037035"/>
    </source>
</evidence>
<dbReference type="GO" id="GO:0005524">
    <property type="term" value="F:ATP binding"/>
    <property type="evidence" value="ECO:0007669"/>
    <property type="project" value="UniProtKB-KW"/>
</dbReference>
<dbReference type="InterPro" id="IPR050628">
    <property type="entry name" value="SNF2_RAD54_helicase_TF"/>
</dbReference>
<keyword evidence="1" id="KW-0547">Nucleotide-binding</keyword>
<dbReference type="GO" id="GO:0016787">
    <property type="term" value="F:hydrolase activity"/>
    <property type="evidence" value="ECO:0007669"/>
    <property type="project" value="UniProtKB-KW"/>
</dbReference>
<keyword evidence="3" id="KW-0067">ATP-binding</keyword>
<evidence type="ECO:0000256" key="2">
    <source>
        <dbReference type="ARBA" id="ARBA00022801"/>
    </source>
</evidence>
<dbReference type="GO" id="GO:0006281">
    <property type="term" value="P:DNA repair"/>
    <property type="evidence" value="ECO:0007669"/>
    <property type="project" value="TreeGrafter"/>
</dbReference>
<comment type="caution">
    <text evidence="5">The sequence shown here is derived from an EMBL/GenBank/DDBJ whole genome shotgun (WGS) entry which is preliminary data.</text>
</comment>
<feature type="domain" description="Helicase C-terminal" evidence="4">
    <location>
        <begin position="379"/>
        <end position="452"/>
    </location>
</feature>
<sequence>MDPEQDTQRKAQENLKCLGTISSNCCIVDLLRGSIKYHSQTHALLYKGPETIKVFTWPGVQAGHFAQPLAVVLKQLIVGTSVIVGATLVASPTPIPTLKLILIIFTPKDQSSEVLRIFKNSHLQIQNVEGYYCCMQHLYTAAKHLSPTTSSEFHLTVGITRIKYHVCILGIIGLRVAQTSHQVCCVPWGRAQKVDRTRNLVKQCCPCHIRHLSKWINLDVMSCLKQHGFTRYWMKPSDGPIGKGGTKTIELLQQLLTTVSIRRLKTEVLKMLPKVEEQVGVRLQEPWQEDYLQQYHNFANTFRVNRWSETWDVMEFFQQLKMLQLYCDHLGLLYCSKWDLPKNKTMWRQNNKWGGFFTVDSLPGYLRGFCFSVGVALKMECMNFEQLNGACSIQQRERSFENFRKDARIQILLASIGAGGVGIDLTYAQKVYLMEPCWNPRIESQASNRAYCLGQNCTTHITCYFVEDRIEMVGRQLMVKSNIYTFKFVDTKKEAGSSSVSIFLFTDIQKTWHQ</sequence>
<evidence type="ECO:0000256" key="1">
    <source>
        <dbReference type="ARBA" id="ARBA00022741"/>
    </source>
</evidence>
<evidence type="ECO:0000313" key="5">
    <source>
        <dbReference type="EMBL" id="KNZ49464.1"/>
    </source>
</evidence>
<dbReference type="InterPro" id="IPR027417">
    <property type="entry name" value="P-loop_NTPase"/>
</dbReference>
<dbReference type="AlphaFoldDB" id="A0A0L6ULR8"/>
<dbReference type="PANTHER" id="PTHR45626:SF22">
    <property type="entry name" value="DNA REPAIR PROTEIN RAD5"/>
    <property type="match status" value="1"/>
</dbReference>
<protein>
    <recommendedName>
        <fullName evidence="4">Helicase C-terminal domain-containing protein</fullName>
    </recommendedName>
</protein>
<dbReference type="InterPro" id="IPR001650">
    <property type="entry name" value="Helicase_C-like"/>
</dbReference>
<organism evidence="5 6">
    <name type="scientific">Puccinia sorghi</name>
    <dbReference type="NCBI Taxonomy" id="27349"/>
    <lineage>
        <taxon>Eukaryota</taxon>
        <taxon>Fungi</taxon>
        <taxon>Dikarya</taxon>
        <taxon>Basidiomycota</taxon>
        <taxon>Pucciniomycotina</taxon>
        <taxon>Pucciniomycetes</taxon>
        <taxon>Pucciniales</taxon>
        <taxon>Pucciniaceae</taxon>
        <taxon>Puccinia</taxon>
    </lineage>
</organism>
<proteinExistence type="predicted"/>
<keyword evidence="6" id="KW-1185">Reference proteome</keyword>
<evidence type="ECO:0000256" key="3">
    <source>
        <dbReference type="ARBA" id="ARBA00022840"/>
    </source>
</evidence>
<dbReference type="Proteomes" id="UP000037035">
    <property type="component" value="Unassembled WGS sequence"/>
</dbReference>
<gene>
    <name evidence="5" type="ORF">VP01_49g9</name>
</gene>
<reference evidence="5 6" key="1">
    <citation type="submission" date="2015-08" db="EMBL/GenBank/DDBJ databases">
        <title>Next Generation Sequencing and Analysis of the Genome of Puccinia sorghi L Schw, the Causal Agent of Maize Common Rust.</title>
        <authorList>
            <person name="Rochi L."/>
            <person name="Burguener G."/>
            <person name="Darino M."/>
            <person name="Turjanski A."/>
            <person name="Kreff E."/>
            <person name="Dieguez M.J."/>
            <person name="Sacco F."/>
        </authorList>
    </citation>
    <scope>NUCLEOTIDE SEQUENCE [LARGE SCALE GENOMIC DNA]</scope>
    <source>
        <strain evidence="5 6">RO10H11247</strain>
    </source>
</reference>
<name>A0A0L6ULR8_9BASI</name>
<dbReference type="VEuPathDB" id="FungiDB:VP01_49g9"/>
<dbReference type="GO" id="GO:0005634">
    <property type="term" value="C:nucleus"/>
    <property type="evidence" value="ECO:0007669"/>
    <property type="project" value="TreeGrafter"/>
</dbReference>
<accession>A0A0L6ULR8</accession>
<keyword evidence="2" id="KW-0378">Hydrolase</keyword>
<dbReference type="OrthoDB" id="448448at2759"/>
<dbReference type="STRING" id="27349.A0A0L6ULR8"/>
<dbReference type="PANTHER" id="PTHR45626">
    <property type="entry name" value="TRANSCRIPTION TERMINATION FACTOR 2-RELATED"/>
    <property type="match status" value="1"/>
</dbReference>
<dbReference type="CDD" id="cd18793">
    <property type="entry name" value="SF2_C_SNF"/>
    <property type="match status" value="1"/>
</dbReference>
<dbReference type="Gene3D" id="3.40.50.300">
    <property type="entry name" value="P-loop containing nucleotide triphosphate hydrolases"/>
    <property type="match status" value="1"/>
</dbReference>
<dbReference type="Pfam" id="PF00271">
    <property type="entry name" value="Helicase_C"/>
    <property type="match status" value="1"/>
</dbReference>
<dbReference type="GO" id="GO:0008094">
    <property type="term" value="F:ATP-dependent activity, acting on DNA"/>
    <property type="evidence" value="ECO:0007669"/>
    <property type="project" value="TreeGrafter"/>
</dbReference>
<dbReference type="InterPro" id="IPR049730">
    <property type="entry name" value="SNF2/RAD54-like_C"/>
</dbReference>
<dbReference type="EMBL" id="LAVV01010165">
    <property type="protein sequence ID" value="KNZ49464.1"/>
    <property type="molecule type" value="Genomic_DNA"/>
</dbReference>
<evidence type="ECO:0000259" key="4">
    <source>
        <dbReference type="Pfam" id="PF00271"/>
    </source>
</evidence>